<feature type="signal peptide" evidence="1">
    <location>
        <begin position="1"/>
        <end position="19"/>
    </location>
</feature>
<evidence type="ECO:0008006" key="4">
    <source>
        <dbReference type="Google" id="ProtNLM"/>
    </source>
</evidence>
<sequence length="167" mass="19446">MKKILIFFAVVLFPALFFAQNDCKCCADENRQFDFWIGHWNVYNPDGELIGTNKIEKIQAGCVLQESWESNKSNFTGTSYNYYNEKTRLWEQLWLDNKGGVLKLSGNRQGNEMVLSSKPDKNNVSSVINRITWTLNRDGTVRQHWETSKDSLDWKTVFDGLYKKQSD</sequence>
<name>A0ABY3YIB0_9FLAO</name>
<organism evidence="2 3">
    <name type="scientific">Zhouia spongiae</name>
    <dbReference type="NCBI Taxonomy" id="2202721"/>
    <lineage>
        <taxon>Bacteria</taxon>
        <taxon>Pseudomonadati</taxon>
        <taxon>Bacteroidota</taxon>
        <taxon>Flavobacteriia</taxon>
        <taxon>Flavobacteriales</taxon>
        <taxon>Flavobacteriaceae</taxon>
        <taxon>Zhouia</taxon>
    </lineage>
</organism>
<feature type="chain" id="PRO_5046486057" description="DUF1579 domain-containing protein" evidence="1">
    <location>
        <begin position="20"/>
        <end position="167"/>
    </location>
</feature>
<keyword evidence="1" id="KW-0732">Signal</keyword>
<evidence type="ECO:0000313" key="2">
    <source>
        <dbReference type="EMBL" id="UNY97367.1"/>
    </source>
</evidence>
<dbReference type="EMBL" id="CP094326">
    <property type="protein sequence ID" value="UNY97367.1"/>
    <property type="molecule type" value="Genomic_DNA"/>
</dbReference>
<evidence type="ECO:0000256" key="1">
    <source>
        <dbReference type="SAM" id="SignalP"/>
    </source>
</evidence>
<keyword evidence="3" id="KW-1185">Reference proteome</keyword>
<gene>
    <name evidence="2" type="ORF">MQE36_09695</name>
</gene>
<evidence type="ECO:0000313" key="3">
    <source>
        <dbReference type="Proteomes" id="UP000829476"/>
    </source>
</evidence>
<dbReference type="Proteomes" id="UP000829476">
    <property type="component" value="Chromosome"/>
</dbReference>
<proteinExistence type="predicted"/>
<reference evidence="2 3" key="1">
    <citation type="journal article" date="2018" name="Int. J. Syst. Evol. Microbiol.">
        <title>Zhouia spongiae sp. nov., isolated from a marine sponge.</title>
        <authorList>
            <person name="Zhuang L."/>
            <person name="Lin B."/>
            <person name="Qin F."/>
            <person name="Luo L."/>
        </authorList>
    </citation>
    <scope>NUCLEOTIDE SEQUENCE [LARGE SCALE GENOMIC DNA]</scope>
    <source>
        <strain evidence="2 3">HN-Y44</strain>
    </source>
</reference>
<dbReference type="RefSeq" id="WP_242935780.1">
    <property type="nucleotide sequence ID" value="NZ_CP094326.1"/>
</dbReference>
<accession>A0ABY3YIB0</accession>
<protein>
    <recommendedName>
        <fullName evidence="4">DUF1579 domain-containing protein</fullName>
    </recommendedName>
</protein>